<feature type="domain" description="SUEL-type lectin" evidence="4">
    <location>
        <begin position="173"/>
        <end position="261"/>
    </location>
</feature>
<evidence type="ECO:0000256" key="2">
    <source>
        <dbReference type="ARBA" id="ARBA00022734"/>
    </source>
</evidence>
<feature type="compositionally biased region" description="Low complexity" evidence="3">
    <location>
        <begin position="721"/>
        <end position="731"/>
    </location>
</feature>
<evidence type="ECO:0000259" key="4">
    <source>
        <dbReference type="PROSITE" id="PS50228"/>
    </source>
</evidence>
<evidence type="ECO:0000313" key="6">
    <source>
        <dbReference type="Proteomes" id="UP000827092"/>
    </source>
</evidence>
<feature type="compositionally biased region" description="Polar residues" evidence="3">
    <location>
        <begin position="684"/>
        <end position="718"/>
    </location>
</feature>
<feature type="domain" description="SUEL-type lectin" evidence="4">
    <location>
        <begin position="388"/>
        <end position="472"/>
    </location>
</feature>
<feature type="domain" description="SUEL-type lectin" evidence="4">
    <location>
        <begin position="73"/>
        <end position="163"/>
    </location>
</feature>
<reference evidence="5 6" key="1">
    <citation type="journal article" date="2022" name="Nat. Ecol. Evol.">
        <title>A masculinizing supergene underlies an exaggerated male reproductive morph in a spider.</title>
        <authorList>
            <person name="Hendrickx F."/>
            <person name="De Corte Z."/>
            <person name="Sonet G."/>
            <person name="Van Belleghem S.M."/>
            <person name="Kostlbacher S."/>
            <person name="Vangestel C."/>
        </authorList>
    </citation>
    <scope>NUCLEOTIDE SEQUENCE [LARGE SCALE GENOMIC DNA]</scope>
    <source>
        <strain evidence="5">W744_W776</strain>
    </source>
</reference>
<dbReference type="InterPro" id="IPR000922">
    <property type="entry name" value="Lectin_gal-bd_dom"/>
</dbReference>
<organism evidence="5 6">
    <name type="scientific">Oedothorax gibbosus</name>
    <dbReference type="NCBI Taxonomy" id="931172"/>
    <lineage>
        <taxon>Eukaryota</taxon>
        <taxon>Metazoa</taxon>
        <taxon>Ecdysozoa</taxon>
        <taxon>Arthropoda</taxon>
        <taxon>Chelicerata</taxon>
        <taxon>Arachnida</taxon>
        <taxon>Araneae</taxon>
        <taxon>Araneomorphae</taxon>
        <taxon>Entelegynae</taxon>
        <taxon>Araneoidea</taxon>
        <taxon>Linyphiidae</taxon>
        <taxon>Erigoninae</taxon>
        <taxon>Oedothorax</taxon>
    </lineage>
</organism>
<dbReference type="EMBL" id="JAFNEN010000664">
    <property type="protein sequence ID" value="KAG8178836.1"/>
    <property type="molecule type" value="Genomic_DNA"/>
</dbReference>
<feature type="domain" description="SUEL-type lectin" evidence="4">
    <location>
        <begin position="480"/>
        <end position="561"/>
    </location>
</feature>
<evidence type="ECO:0000313" key="5">
    <source>
        <dbReference type="EMBL" id="KAG8178836.1"/>
    </source>
</evidence>
<dbReference type="InterPro" id="IPR036508">
    <property type="entry name" value="Chitin-bd_dom_sf"/>
</dbReference>
<dbReference type="FunFam" id="2.60.120.740:FF:000001">
    <property type="entry name" value="Adhesion G protein-coupled receptor L2"/>
    <property type="match status" value="5"/>
</dbReference>
<feature type="domain" description="SUEL-type lectin" evidence="4">
    <location>
        <begin position="297"/>
        <end position="378"/>
    </location>
</feature>
<gene>
    <name evidence="5" type="ORF">JTE90_016507</name>
</gene>
<name>A0AAV6U436_9ARAC</name>
<dbReference type="SUPFAM" id="SSF57625">
    <property type="entry name" value="Invertebrate chitin-binding proteins"/>
    <property type="match status" value="1"/>
</dbReference>
<feature type="region of interest" description="Disordered" evidence="3">
    <location>
        <begin position="684"/>
        <end position="731"/>
    </location>
</feature>
<dbReference type="AlphaFoldDB" id="A0AAV6U436"/>
<proteinExistence type="inferred from homology"/>
<comment type="caution">
    <text evidence="5">The sequence shown here is derived from an EMBL/GenBank/DDBJ whole genome shotgun (WGS) entry which is preliminary data.</text>
</comment>
<dbReference type="Proteomes" id="UP000827092">
    <property type="component" value="Unassembled WGS sequence"/>
</dbReference>
<protein>
    <recommendedName>
        <fullName evidence="4">SUEL-type lectin domain-containing protein</fullName>
    </recommendedName>
</protein>
<dbReference type="Gene3D" id="2.60.120.740">
    <property type="match status" value="6"/>
</dbReference>
<dbReference type="GO" id="GO:0008061">
    <property type="term" value="F:chitin binding"/>
    <property type="evidence" value="ECO:0007669"/>
    <property type="project" value="InterPro"/>
</dbReference>
<dbReference type="InterPro" id="IPR043159">
    <property type="entry name" value="Lectin_gal-bd_sf"/>
</dbReference>
<comment type="similarity">
    <text evidence="1">Belongs to the G-protein coupled receptor 2 family. LN-TM7 subfamily.</text>
</comment>
<dbReference type="Pfam" id="PF02140">
    <property type="entry name" value="SUEL_Lectin"/>
    <property type="match status" value="6"/>
</dbReference>
<evidence type="ECO:0000256" key="1">
    <source>
        <dbReference type="ARBA" id="ARBA00010933"/>
    </source>
</evidence>
<dbReference type="GO" id="GO:0030246">
    <property type="term" value="F:carbohydrate binding"/>
    <property type="evidence" value="ECO:0007669"/>
    <property type="project" value="UniProtKB-KW"/>
</dbReference>
<sequence>MFQFELKTNIFLGICASVCVISVLVVEGKVIHGYKKAKDQNYLRLNGTRENIHIAKRSIPTELTPRDPILFYVCEHNTKRVECEENTVIRVLKVNYGRTHLKTCDLDPEKKWSVKCVNNNKTKEVLMKQCNGKNTCDVQASNSIFGDPCRGTIKYLEVKYLCTPGNKPVTAHVCEHNNLQMKCDAGKVIQLLEANYGRTTLDKCSSYSSDWNLHCKSNNSEEIIKNKCDQKRSCEIEASNSVFGDPCRGTMKYVEMQYYCSLVENQANTDTARIPGIQHDISFTTHETYKAAPLVQVCEHNKKRLECQQNNVIHIRKAYYGRTSSKPCGVICVNNRTKEIVRKTCEGKRSCDLKASNSVFGDPCHGTIKYLEVKYLCKPGNKPITTHACEHKNLNLKCDTGKVIHILEANYGRKTMDKCPFWNLNCISHASENIIKQKCNQKRSCDIEARNSIFGDPCVGTHKYVEIDFYCAPKTTSLHVCEHNTKRLECQQNSVIHITEAYYGRRSLTPCSVICVHNKTKEIVRKTCEGKRSCEIKASNSVFGDPCHGTIKYLEVKYLCTPGNKSITTHACEHNNLNMKCDTGKVIHILEANYGRKIMAKCPYLDWGLNCKSHTSETIIKQKCNHKRSCDIEARNYIFGDPCVNTIKYVEIDFYCAPAKNQNITDSTRSSSISPIYNKTISISEGTEVTPTPQTIPETLKENTTSDFNPTPTNFSHNHGTEPATISSSSETISTIPITESTILTTTSENPKTTTDYRETTSKIPHTLADTKTDYSEIITSMSPEEIDLNTLTNKISYSNTEFLPRVSPTPQAITVTVNKNPNFDFDQTPTNFSHNHGTEPATISSESTSTNPITETTILTTSSENPKINTDFTEINSEIPPTVFDTTTEDSELTKSPRESNFSTPAESISKRCGNYDLNCMKFNCSSSHGSHVHPNTRKMYIMCINWRPRVIPCGVGEMLSIKLMKCVSNDAWWGKWD</sequence>
<feature type="region of interest" description="Disordered" evidence="3">
    <location>
        <begin position="882"/>
        <end position="907"/>
    </location>
</feature>
<keyword evidence="6" id="KW-1185">Reference proteome</keyword>
<feature type="domain" description="SUEL-type lectin" evidence="4">
    <location>
        <begin position="571"/>
        <end position="657"/>
    </location>
</feature>
<dbReference type="PROSITE" id="PS50228">
    <property type="entry name" value="SUEL_LECTIN"/>
    <property type="match status" value="6"/>
</dbReference>
<keyword evidence="2" id="KW-0430">Lectin</keyword>
<accession>A0AAV6U436</accession>
<dbReference type="PANTHER" id="PTHR46780">
    <property type="entry name" value="PROTEIN EVA-1"/>
    <property type="match status" value="1"/>
</dbReference>
<dbReference type="CDD" id="cd22827">
    <property type="entry name" value="Gal_Rha_Lectin_SUL-I-like"/>
    <property type="match status" value="6"/>
</dbReference>
<evidence type="ECO:0000256" key="3">
    <source>
        <dbReference type="SAM" id="MobiDB-lite"/>
    </source>
</evidence>